<comment type="caution">
    <text evidence="2">The sequence shown here is derived from an EMBL/GenBank/DDBJ whole genome shotgun (WGS) entry which is preliminary data.</text>
</comment>
<dbReference type="GO" id="GO:0003677">
    <property type="term" value="F:DNA binding"/>
    <property type="evidence" value="ECO:0007669"/>
    <property type="project" value="InterPro"/>
</dbReference>
<evidence type="ECO:0000259" key="1">
    <source>
        <dbReference type="PROSITE" id="PS50937"/>
    </source>
</evidence>
<dbReference type="InterPro" id="IPR000551">
    <property type="entry name" value="MerR-type_HTH_dom"/>
</dbReference>
<dbReference type="Gene3D" id="3.30.450.40">
    <property type="match status" value="1"/>
</dbReference>
<dbReference type="Pfam" id="PF13185">
    <property type="entry name" value="GAF_2"/>
    <property type="match status" value="1"/>
</dbReference>
<sequence>MVMDERNLQRIAKHLKDEAAQRRVHHNIQRGRNEVTVTIGRASRLFGFSESQLRDWEKMGLIKPIRPKEDTEARQITGQRQYSFAELDKLAIIRELLDEAHLTPGAIPPNINEIWSALASPTQTTTSHLFADEVEDLFVSPIAQSQDDNINKRVTLAYRDLAGWRFYASRVLWMALLLIYEDVPGFYAGLVLPAHDYNADEILREPASLQMVGESLVGWLGQTSSFFTFLTSAPVFEYPSDYIVQPLCPPELRMRLPNSIARRTLIVVQRDEIQHIRRQEKAIRTVLRLLEPLYEEQHQWQHYMGEGRQDVIAPAMDFTPKLTDAILTGLTNMTIRLGGKTPDGQQRWQDCCILLPNNMSLPLQQRSLIVRAKSQQARHTVGVTSVTPERHVTSLSIRAYQSSHIIYRPELAREDIMALQRDLEGPIQSNIAVPISGEDGHPIGVLYVTSYDQDAFSEEDQRILRIIAKITEELLYTYKIRRQIADTLPDLLDDPATVDPLFKDFASESDFLNDLAEVLTTIKQQVERQQELTIPTEIDGPVKEISFIAIDIDSHVQESIANSYGDQTLHNLNKAIGLRIHDLLPALFSNHLNCTLYHIYGGIYCLLLRGFTLERTKSNAERLRKALEGSIALKQSELPGGTLTLPTISVHLGVTWYPYDKLAEFLAPRHMRSVTDVRSTLYHSLDFALKLGTDTGGNIIYAWDPGTQTYTPHQPGEEQQKK</sequence>
<gene>
    <name evidence="2" type="ORF">KDK_19310</name>
</gene>
<dbReference type="InterPro" id="IPR029016">
    <property type="entry name" value="GAF-like_dom_sf"/>
</dbReference>
<dbReference type="Gene3D" id="1.10.1660.10">
    <property type="match status" value="1"/>
</dbReference>
<evidence type="ECO:0000313" key="3">
    <source>
        <dbReference type="Proteomes" id="UP000287188"/>
    </source>
</evidence>
<dbReference type="SUPFAM" id="SSF46955">
    <property type="entry name" value="Putative DNA-binding domain"/>
    <property type="match status" value="1"/>
</dbReference>
<keyword evidence="3" id="KW-1185">Reference proteome</keyword>
<dbReference type="EMBL" id="BIFS01000001">
    <property type="protein sequence ID" value="GCE18131.1"/>
    <property type="molecule type" value="Genomic_DNA"/>
</dbReference>
<proteinExistence type="predicted"/>
<dbReference type="Pfam" id="PF13411">
    <property type="entry name" value="MerR_1"/>
    <property type="match status" value="1"/>
</dbReference>
<dbReference type="InterPro" id="IPR003018">
    <property type="entry name" value="GAF"/>
</dbReference>
<name>A0A402AG84_9CHLR</name>
<dbReference type="SUPFAM" id="SSF55781">
    <property type="entry name" value="GAF domain-like"/>
    <property type="match status" value="1"/>
</dbReference>
<dbReference type="SMART" id="SM00422">
    <property type="entry name" value="HTH_MERR"/>
    <property type="match status" value="1"/>
</dbReference>
<evidence type="ECO:0000313" key="2">
    <source>
        <dbReference type="EMBL" id="GCE18131.1"/>
    </source>
</evidence>
<feature type="domain" description="HTH merR-type" evidence="1">
    <location>
        <begin position="36"/>
        <end position="98"/>
    </location>
</feature>
<reference evidence="3" key="1">
    <citation type="submission" date="2018-12" db="EMBL/GenBank/DDBJ databases">
        <title>Tengunoibacter tsumagoiensis gen. nov., sp. nov., Dictyobacter kobayashii sp. nov., D. alpinus sp. nov., and D. joshuensis sp. nov. and description of Dictyobacteraceae fam. nov. within the order Ktedonobacterales isolated from Tengu-no-mugimeshi.</title>
        <authorList>
            <person name="Wang C.M."/>
            <person name="Zheng Y."/>
            <person name="Sakai Y."/>
            <person name="Toyoda A."/>
            <person name="Minakuchi Y."/>
            <person name="Abe K."/>
            <person name="Yokota A."/>
            <person name="Yabe S."/>
        </authorList>
    </citation>
    <scope>NUCLEOTIDE SEQUENCE [LARGE SCALE GENOMIC DNA]</scope>
    <source>
        <strain evidence="3">Uno11</strain>
    </source>
</reference>
<dbReference type="InterPro" id="IPR009061">
    <property type="entry name" value="DNA-bd_dom_put_sf"/>
</dbReference>
<dbReference type="Proteomes" id="UP000287188">
    <property type="component" value="Unassembled WGS sequence"/>
</dbReference>
<accession>A0A402AG84</accession>
<dbReference type="PROSITE" id="PS50937">
    <property type="entry name" value="HTH_MERR_2"/>
    <property type="match status" value="1"/>
</dbReference>
<dbReference type="AlphaFoldDB" id="A0A402AG84"/>
<dbReference type="GO" id="GO:0006355">
    <property type="term" value="P:regulation of DNA-templated transcription"/>
    <property type="evidence" value="ECO:0007669"/>
    <property type="project" value="InterPro"/>
</dbReference>
<dbReference type="OrthoDB" id="135815at2"/>
<organism evidence="2 3">
    <name type="scientific">Dictyobacter kobayashii</name>
    <dbReference type="NCBI Taxonomy" id="2014872"/>
    <lineage>
        <taxon>Bacteria</taxon>
        <taxon>Bacillati</taxon>
        <taxon>Chloroflexota</taxon>
        <taxon>Ktedonobacteria</taxon>
        <taxon>Ktedonobacterales</taxon>
        <taxon>Dictyobacteraceae</taxon>
        <taxon>Dictyobacter</taxon>
    </lineage>
</organism>
<protein>
    <recommendedName>
        <fullName evidence="1">HTH merR-type domain-containing protein</fullName>
    </recommendedName>
</protein>